<evidence type="ECO:0000256" key="13">
    <source>
        <dbReference type="ARBA" id="ARBA00023136"/>
    </source>
</evidence>
<dbReference type="SUPFAM" id="SSF48264">
    <property type="entry name" value="Cytochrome P450"/>
    <property type="match status" value="2"/>
</dbReference>
<name>A0A9J7E394_SPOLT</name>
<keyword evidence="12" id="KW-0503">Monooxygenase</keyword>
<dbReference type="PANTHER" id="PTHR24291">
    <property type="entry name" value="CYTOCHROME P450 FAMILY 4"/>
    <property type="match status" value="1"/>
</dbReference>
<dbReference type="PANTHER" id="PTHR24291:SF105">
    <property type="entry name" value="CYTOCHROME P450 4P1-RELATED"/>
    <property type="match status" value="1"/>
</dbReference>
<dbReference type="PRINTS" id="PR00463">
    <property type="entry name" value="EP450I"/>
</dbReference>
<evidence type="ECO:0000256" key="11">
    <source>
        <dbReference type="ARBA" id="ARBA00023004"/>
    </source>
</evidence>
<dbReference type="InterPro" id="IPR017972">
    <property type="entry name" value="Cyt_P450_CS"/>
</dbReference>
<proteinExistence type="inferred from homology"/>
<keyword evidence="8" id="KW-0256">Endoplasmic reticulum</keyword>
<dbReference type="PRINTS" id="PR00385">
    <property type="entry name" value="P450"/>
</dbReference>
<keyword evidence="9" id="KW-0492">Microsome</keyword>
<evidence type="ECO:0000256" key="2">
    <source>
        <dbReference type="ARBA" id="ARBA00003690"/>
    </source>
</evidence>
<accession>A0A9J7E394</accession>
<dbReference type="AlphaFoldDB" id="A0A9J7E394"/>
<dbReference type="OrthoDB" id="1470350at2759"/>
<dbReference type="GO" id="GO:0020037">
    <property type="term" value="F:heme binding"/>
    <property type="evidence" value="ECO:0007669"/>
    <property type="project" value="InterPro"/>
</dbReference>
<keyword evidence="11 14" id="KW-0408">Iron</keyword>
<evidence type="ECO:0000313" key="15">
    <source>
        <dbReference type="Proteomes" id="UP000301870"/>
    </source>
</evidence>
<evidence type="ECO:0000256" key="12">
    <source>
        <dbReference type="ARBA" id="ARBA00023033"/>
    </source>
</evidence>
<keyword evidence="10" id="KW-0560">Oxidoreductase</keyword>
<reference evidence="16" key="1">
    <citation type="submission" date="2025-08" db="UniProtKB">
        <authorList>
            <consortium name="RefSeq"/>
        </authorList>
    </citation>
    <scope>IDENTIFICATION</scope>
    <source>
        <strain evidence="16">Ishihara</strain>
        <tissue evidence="16">Whole body</tissue>
    </source>
</reference>
<evidence type="ECO:0000256" key="14">
    <source>
        <dbReference type="PIRSR" id="PIRSR602401-1"/>
    </source>
</evidence>
<dbReference type="PROSITE" id="PS00086">
    <property type="entry name" value="CYTOCHROME_P450"/>
    <property type="match status" value="2"/>
</dbReference>
<evidence type="ECO:0000256" key="10">
    <source>
        <dbReference type="ARBA" id="ARBA00023002"/>
    </source>
</evidence>
<dbReference type="GO" id="GO:0005506">
    <property type="term" value="F:iron ion binding"/>
    <property type="evidence" value="ECO:0007669"/>
    <property type="project" value="InterPro"/>
</dbReference>
<sequence>MWLYFGAVAVFLGVLHLFLNYNAQARMIKKLPGPKDDFIVGNAFRIICDPVELMKLGRTFAKKWKGIYRIWVYPFSAVIIYNPEDIELIMSSMKYGEKSMVYKILQPWLQDGLLLSNGIKWQERRKILTPAFHFNILRQFCVIIEENTHRLIDQLKKTAGQPVDVVPILSDFTLNSICETAMGTQLNEHSTATTYKKAIYDLGNIFYHRFIKIYLYPEFIFNATSFARKQSKAVKTVQSFTEKVIRQRREYVKEHGFDIFNQNVDDDEVYVYKKKKKTAMLDLLLSAEQEGLIDKTGVQEEVDTFMFEGHDTTASGLTFLFMLLANHPEIQDKVVSELNDIFGDSQRWACMNDLPKMKYLDRCIKESLRMYPPVHFISRKLNDETVLSNHTIPASTLCHIPIYDLHHREDLFPNPEVFDPDRFLPENCEGRHPYAYIPFSAGPRNCIGQKFAILEMKIAAAAVLREFELKAVTKQSDIVFLADLVLRNNGPVRVNFVKRNQLQRVEAKDVDVIKMFLYLFVTAGFLCLLHLICNYNEKARKIRQMPGPKDSFILGNGPAVMRSSVGLMDLARELANTNSGLYRLWIPPFGAVNIYNANDVEKIVSSMKFNEKSQVYRVLRPWLKDGLLVSKGSKWQERRKILTPTFHFNILRQFCQVLEENSQRFVTNLKKVAGRPVDVAPIISEFTLSSICETAMGTRLSDLSTSEMNAYKDAIYNLGYIFYQRFIKVFYFVDFIFNLSPLSRRQEGYLKTVHGFTKKVIQERTEYIDKFGVPEQDVTEDDYVYKRKKKTAMLDLLITAKKEGLIDDIGVQEEVDTFMFEGHDTTASGLTFCFMLLAHHKDAQDKIVDELKEVLGDFKRPITIEDLPKMKYLERCVKESLRLYPPVHFISRSLHEDVILSDYLVPAGTFCHIHIYDLHRQPDLFPNPNKFDPDRFLPENSVGRHPYAYIPFSAGPRNCIGQKFAMMEMKMAVAEVLREFVLEPVTHPDDIRIITDVVLRNDGPVEVTFVKRQ</sequence>
<feature type="binding site" description="axial binding residue" evidence="14">
    <location>
        <position position="446"/>
    </location>
    <ligand>
        <name>heme</name>
        <dbReference type="ChEBI" id="CHEBI:30413"/>
    </ligand>
    <ligandPart>
        <name>Fe</name>
        <dbReference type="ChEBI" id="CHEBI:18248"/>
    </ligandPart>
</feature>
<evidence type="ECO:0000256" key="6">
    <source>
        <dbReference type="ARBA" id="ARBA00022617"/>
    </source>
</evidence>
<dbReference type="Proteomes" id="UP000301870">
    <property type="component" value="Chromosome 16"/>
</dbReference>
<dbReference type="FunFam" id="1.10.630.10:FF:000035">
    <property type="entry name" value="CYtochrome P450 family"/>
    <property type="match status" value="2"/>
</dbReference>
<dbReference type="InterPro" id="IPR050196">
    <property type="entry name" value="Cytochrome_P450_Monoox"/>
</dbReference>
<gene>
    <name evidence="16" type="primary">LOC111352928</name>
</gene>
<dbReference type="InterPro" id="IPR036396">
    <property type="entry name" value="Cyt_P450_sf"/>
</dbReference>
<comment type="subcellular location">
    <subcellularLocation>
        <location evidence="4">Endoplasmic reticulum membrane</location>
        <topology evidence="4">Peripheral membrane protein</topology>
    </subcellularLocation>
    <subcellularLocation>
        <location evidence="3">Microsome membrane</location>
        <topology evidence="3">Peripheral membrane protein</topology>
    </subcellularLocation>
</comment>
<comment type="cofactor">
    <cofactor evidence="1 14">
        <name>heme</name>
        <dbReference type="ChEBI" id="CHEBI:30413"/>
    </cofactor>
</comment>
<evidence type="ECO:0000256" key="5">
    <source>
        <dbReference type="ARBA" id="ARBA00010617"/>
    </source>
</evidence>
<evidence type="ECO:0000256" key="3">
    <source>
        <dbReference type="ARBA" id="ARBA00004174"/>
    </source>
</evidence>
<dbReference type="KEGG" id="sliu:111352928"/>
<dbReference type="Pfam" id="PF00067">
    <property type="entry name" value="p450"/>
    <property type="match status" value="2"/>
</dbReference>
<keyword evidence="13" id="KW-0472">Membrane</keyword>
<dbReference type="RefSeq" id="XP_022821406.1">
    <property type="nucleotide sequence ID" value="XM_022965638.1"/>
</dbReference>
<evidence type="ECO:0000256" key="8">
    <source>
        <dbReference type="ARBA" id="ARBA00022824"/>
    </source>
</evidence>
<keyword evidence="6 14" id="KW-0349">Heme</keyword>
<evidence type="ECO:0000313" key="16">
    <source>
        <dbReference type="RefSeq" id="XP_022821406.1"/>
    </source>
</evidence>
<dbReference type="Gene3D" id="1.10.630.10">
    <property type="entry name" value="Cytochrome P450"/>
    <property type="match status" value="2"/>
</dbReference>
<dbReference type="InterPro" id="IPR002401">
    <property type="entry name" value="Cyt_P450_E_grp-I"/>
</dbReference>
<dbReference type="GO" id="GO:0005789">
    <property type="term" value="C:endoplasmic reticulum membrane"/>
    <property type="evidence" value="ECO:0007669"/>
    <property type="project" value="UniProtKB-SubCell"/>
</dbReference>
<evidence type="ECO:0000256" key="9">
    <source>
        <dbReference type="ARBA" id="ARBA00022848"/>
    </source>
</evidence>
<comment type="similarity">
    <text evidence="5">Belongs to the cytochrome P450 family.</text>
</comment>
<dbReference type="GO" id="GO:0016705">
    <property type="term" value="F:oxidoreductase activity, acting on paired donors, with incorporation or reduction of molecular oxygen"/>
    <property type="evidence" value="ECO:0007669"/>
    <property type="project" value="InterPro"/>
</dbReference>
<evidence type="ECO:0000256" key="1">
    <source>
        <dbReference type="ARBA" id="ARBA00001971"/>
    </source>
</evidence>
<evidence type="ECO:0000256" key="4">
    <source>
        <dbReference type="ARBA" id="ARBA00004406"/>
    </source>
</evidence>
<protein>
    <submittedName>
        <fullName evidence="16">Cytochrome P450 4g1-like</fullName>
    </submittedName>
</protein>
<dbReference type="InterPro" id="IPR001128">
    <property type="entry name" value="Cyt_P450"/>
</dbReference>
<comment type="function">
    <text evidence="2">May be involved in the metabolism of insect hormones and in the breakdown of synthetic insecticides.</text>
</comment>
<dbReference type="CDD" id="cd20628">
    <property type="entry name" value="CYP4"/>
    <property type="match status" value="2"/>
</dbReference>
<dbReference type="GO" id="GO:0004497">
    <property type="term" value="F:monooxygenase activity"/>
    <property type="evidence" value="ECO:0007669"/>
    <property type="project" value="UniProtKB-KW"/>
</dbReference>
<organism evidence="15 16">
    <name type="scientific">Spodoptera litura</name>
    <name type="common">Asian cotton leafworm</name>
    <dbReference type="NCBI Taxonomy" id="69820"/>
    <lineage>
        <taxon>Eukaryota</taxon>
        <taxon>Metazoa</taxon>
        <taxon>Ecdysozoa</taxon>
        <taxon>Arthropoda</taxon>
        <taxon>Hexapoda</taxon>
        <taxon>Insecta</taxon>
        <taxon>Pterygota</taxon>
        <taxon>Neoptera</taxon>
        <taxon>Endopterygota</taxon>
        <taxon>Lepidoptera</taxon>
        <taxon>Glossata</taxon>
        <taxon>Ditrysia</taxon>
        <taxon>Noctuoidea</taxon>
        <taxon>Noctuidae</taxon>
        <taxon>Amphipyrinae</taxon>
        <taxon>Spodoptera</taxon>
    </lineage>
</organism>
<keyword evidence="7 14" id="KW-0479">Metal-binding</keyword>
<evidence type="ECO:0000256" key="7">
    <source>
        <dbReference type="ARBA" id="ARBA00022723"/>
    </source>
</evidence>
<keyword evidence="15" id="KW-1185">Reference proteome</keyword>